<name>A0A845PUQ8_9FLAO</name>
<proteinExistence type="inferred from homology"/>
<dbReference type="PRINTS" id="PR00081">
    <property type="entry name" value="GDHRDH"/>
</dbReference>
<organism evidence="3 4">
    <name type="scientific">Elizabethkingia argenteiflava</name>
    <dbReference type="NCBI Taxonomy" id="2681556"/>
    <lineage>
        <taxon>Bacteria</taxon>
        <taxon>Pseudomonadati</taxon>
        <taxon>Bacteroidota</taxon>
        <taxon>Flavobacteriia</taxon>
        <taxon>Flavobacteriales</taxon>
        <taxon>Weeksellaceae</taxon>
        <taxon>Elizabethkingia</taxon>
    </lineage>
</organism>
<comment type="caution">
    <text evidence="3">The sequence shown here is derived from an EMBL/GenBank/DDBJ whole genome shotgun (WGS) entry which is preliminary data.</text>
</comment>
<dbReference type="CDD" id="cd05233">
    <property type="entry name" value="SDR_c"/>
    <property type="match status" value="1"/>
</dbReference>
<gene>
    <name evidence="3" type="ORF">GNY06_09285</name>
</gene>
<protein>
    <submittedName>
        <fullName evidence="3">SDR family NAD(P)-dependent oxidoreductase</fullName>
    </submittedName>
</protein>
<evidence type="ECO:0000313" key="4">
    <source>
        <dbReference type="Proteomes" id="UP000553459"/>
    </source>
</evidence>
<dbReference type="InterPro" id="IPR036291">
    <property type="entry name" value="NAD(P)-bd_dom_sf"/>
</dbReference>
<reference evidence="3 4" key="1">
    <citation type="submission" date="2019-11" db="EMBL/GenBank/DDBJ databases">
        <title>Characterization of Elizabethkingia argenteiflava sp. nov., isolated from inner surface of Soybean Pods.</title>
        <authorList>
            <person name="Mo S."/>
        </authorList>
    </citation>
    <scope>NUCLEOTIDE SEQUENCE [LARGE SCALE GENOMIC DNA]</scope>
    <source>
        <strain evidence="3 4">YB22</strain>
    </source>
</reference>
<dbReference type="PANTHER" id="PTHR42760">
    <property type="entry name" value="SHORT-CHAIN DEHYDROGENASES/REDUCTASES FAMILY MEMBER"/>
    <property type="match status" value="1"/>
</dbReference>
<dbReference type="InterPro" id="IPR002347">
    <property type="entry name" value="SDR_fam"/>
</dbReference>
<sequence length="322" mass="35323">MENSEKKNSRRDFMKTIGWASAAIATSSLPLKGSALNRQKKVQTIQKIAVISGAARGIGRATAVELAQKGMHIWGIDILGKVSDYTQYDPADENDMLETKKQVEAMGVKFNFSKADVRDLSRLKEVAQEIKSQYHNIDCVVAVAGIQTFSKILDSQTQDWRDTLDVNVIGVAHTIIAFTPLMMPKKKGKIVIISSTQGMRGMWSGAAYAASKWALIGLAKSSAMELGEYHINVNVVVPGLIYTKMTKNLKRFQVAMGPGYENKLVTEEQVKERLKTRDILGVPWLKAEEVSPVIAFLCSDDANKITGAVYDVAAGTSTIYTS</sequence>
<evidence type="ECO:0000256" key="2">
    <source>
        <dbReference type="RuleBase" id="RU000363"/>
    </source>
</evidence>
<dbReference type="RefSeq" id="WP_166519842.1">
    <property type="nucleotide sequence ID" value="NZ_JAAABJ010000556.1"/>
</dbReference>
<dbReference type="SUPFAM" id="SSF51735">
    <property type="entry name" value="NAD(P)-binding Rossmann-fold domains"/>
    <property type="match status" value="1"/>
</dbReference>
<evidence type="ECO:0000313" key="3">
    <source>
        <dbReference type="EMBL" id="NAW51564.1"/>
    </source>
</evidence>
<dbReference type="Proteomes" id="UP000553459">
    <property type="component" value="Unassembled WGS sequence"/>
</dbReference>
<dbReference type="EMBL" id="JAAABJ010000556">
    <property type="protein sequence ID" value="NAW51564.1"/>
    <property type="molecule type" value="Genomic_DNA"/>
</dbReference>
<keyword evidence="4" id="KW-1185">Reference proteome</keyword>
<evidence type="ECO:0000256" key="1">
    <source>
        <dbReference type="ARBA" id="ARBA00006484"/>
    </source>
</evidence>
<dbReference type="FunFam" id="3.40.50.720:FF:000084">
    <property type="entry name" value="Short-chain dehydrogenase reductase"/>
    <property type="match status" value="1"/>
</dbReference>
<dbReference type="AlphaFoldDB" id="A0A845PUQ8"/>
<accession>A0A845PUQ8</accession>
<dbReference type="PROSITE" id="PS51318">
    <property type="entry name" value="TAT"/>
    <property type="match status" value="1"/>
</dbReference>
<dbReference type="Gene3D" id="3.40.50.720">
    <property type="entry name" value="NAD(P)-binding Rossmann-like Domain"/>
    <property type="match status" value="1"/>
</dbReference>
<dbReference type="Pfam" id="PF00106">
    <property type="entry name" value="adh_short"/>
    <property type="match status" value="1"/>
</dbReference>
<comment type="similarity">
    <text evidence="1 2">Belongs to the short-chain dehydrogenases/reductases (SDR) family.</text>
</comment>
<dbReference type="GO" id="GO:0016616">
    <property type="term" value="F:oxidoreductase activity, acting on the CH-OH group of donors, NAD or NADP as acceptor"/>
    <property type="evidence" value="ECO:0007669"/>
    <property type="project" value="TreeGrafter"/>
</dbReference>
<dbReference type="InterPro" id="IPR006311">
    <property type="entry name" value="TAT_signal"/>
</dbReference>
<dbReference type="PRINTS" id="PR00080">
    <property type="entry name" value="SDRFAMILY"/>
</dbReference>